<gene>
    <name evidence="4" type="ORF">FSW04_03605</name>
</gene>
<dbReference type="Pfam" id="PF13561">
    <property type="entry name" value="adh_short_C2"/>
    <property type="match status" value="1"/>
</dbReference>
<dbReference type="PRINTS" id="PR00080">
    <property type="entry name" value="SDRFAMILY"/>
</dbReference>
<dbReference type="Gene3D" id="3.40.50.720">
    <property type="entry name" value="NAD(P)-binding Rossmann-like Domain"/>
    <property type="match status" value="1"/>
</dbReference>
<dbReference type="EMBL" id="CP042430">
    <property type="protein sequence ID" value="QEC46761.1"/>
    <property type="molecule type" value="Genomic_DNA"/>
</dbReference>
<dbReference type="FunFam" id="3.40.50.720:FF:000084">
    <property type="entry name" value="Short-chain dehydrogenase reductase"/>
    <property type="match status" value="1"/>
</dbReference>
<keyword evidence="2 4" id="KW-0560">Oxidoreductase</keyword>
<protein>
    <submittedName>
        <fullName evidence="4">Glucose 1-dehydrogenase</fullName>
        <ecNumber evidence="4">1.1.1.47</ecNumber>
    </submittedName>
</protein>
<dbReference type="InterPro" id="IPR002347">
    <property type="entry name" value="SDR_fam"/>
</dbReference>
<evidence type="ECO:0000313" key="5">
    <source>
        <dbReference type="Proteomes" id="UP000321805"/>
    </source>
</evidence>
<dbReference type="PANTHER" id="PTHR43669">
    <property type="entry name" value="5-KETO-D-GLUCONATE 5-REDUCTASE"/>
    <property type="match status" value="1"/>
</dbReference>
<dbReference type="OrthoDB" id="7064009at2"/>
<dbReference type="SUPFAM" id="SSF51735">
    <property type="entry name" value="NAD(P)-binding Rossmann-fold domains"/>
    <property type="match status" value="1"/>
</dbReference>
<dbReference type="PRINTS" id="PR00081">
    <property type="entry name" value="GDHRDH"/>
</dbReference>
<evidence type="ECO:0000313" key="4">
    <source>
        <dbReference type="EMBL" id="QEC46761.1"/>
    </source>
</evidence>
<name>A0A5B8U191_9ACTN</name>
<dbReference type="PANTHER" id="PTHR43669:SF3">
    <property type="entry name" value="ALCOHOL DEHYDROGENASE, PUTATIVE (AFU_ORTHOLOGUE AFUA_3G03445)-RELATED"/>
    <property type="match status" value="1"/>
</dbReference>
<dbReference type="KEGG" id="bsol:FSW04_03605"/>
<dbReference type="RefSeq" id="WP_146916349.1">
    <property type="nucleotide sequence ID" value="NZ_CP042430.1"/>
</dbReference>
<evidence type="ECO:0000259" key="3">
    <source>
        <dbReference type="SMART" id="SM00822"/>
    </source>
</evidence>
<dbReference type="InterPro" id="IPR057326">
    <property type="entry name" value="KR_dom"/>
</dbReference>
<sequence length="254" mass="25985">MTQASSAGGRLAGKVAIITGGASGIGAATVARFVAEGASVVVADLDGDRAAEVCAPHGDRAMARAVDVTDGDAVRALVDAARERFGRLDIYHNNAGVALIRPLLEITREEWDRTLAVNVTALFLAAQVVAPVMREQGGGSLLVTASIASRRPRPDMAAYVASKLGVTGLARQLALDLAPEIRVNVINPGPVPTPMLLRFGGDSIDAVASAMGDVLPLGRAVQPDDVASAAVYLSSDEASAVTGVVLNVDAGRDL</sequence>
<keyword evidence="5" id="KW-1185">Reference proteome</keyword>
<proteinExistence type="inferred from homology"/>
<comment type="similarity">
    <text evidence="1">Belongs to the short-chain dehydrogenases/reductases (SDR) family.</text>
</comment>
<accession>A0A5B8U191</accession>
<organism evidence="4 5">
    <name type="scientific">Baekduia soli</name>
    <dbReference type="NCBI Taxonomy" id="496014"/>
    <lineage>
        <taxon>Bacteria</taxon>
        <taxon>Bacillati</taxon>
        <taxon>Actinomycetota</taxon>
        <taxon>Thermoleophilia</taxon>
        <taxon>Solirubrobacterales</taxon>
        <taxon>Baekduiaceae</taxon>
        <taxon>Baekduia</taxon>
    </lineage>
</organism>
<dbReference type="SMART" id="SM00822">
    <property type="entry name" value="PKS_KR"/>
    <property type="match status" value="1"/>
</dbReference>
<dbReference type="GO" id="GO:0047936">
    <property type="term" value="F:glucose 1-dehydrogenase [NAD(P)+] activity"/>
    <property type="evidence" value="ECO:0007669"/>
    <property type="project" value="UniProtKB-EC"/>
</dbReference>
<dbReference type="EC" id="1.1.1.47" evidence="4"/>
<evidence type="ECO:0000256" key="1">
    <source>
        <dbReference type="ARBA" id="ARBA00006484"/>
    </source>
</evidence>
<dbReference type="NCBIfam" id="NF005559">
    <property type="entry name" value="PRK07231.1"/>
    <property type="match status" value="1"/>
</dbReference>
<feature type="domain" description="Ketoreductase" evidence="3">
    <location>
        <begin position="14"/>
        <end position="195"/>
    </location>
</feature>
<evidence type="ECO:0000256" key="2">
    <source>
        <dbReference type="ARBA" id="ARBA00023002"/>
    </source>
</evidence>
<dbReference type="AlphaFoldDB" id="A0A5B8U191"/>
<dbReference type="InterPro" id="IPR036291">
    <property type="entry name" value="NAD(P)-bd_dom_sf"/>
</dbReference>
<dbReference type="PROSITE" id="PS00061">
    <property type="entry name" value="ADH_SHORT"/>
    <property type="match status" value="1"/>
</dbReference>
<dbReference type="InterPro" id="IPR020904">
    <property type="entry name" value="Sc_DH/Rdtase_CS"/>
</dbReference>
<reference evidence="4 5" key="1">
    <citation type="journal article" date="2018" name="J. Microbiol.">
        <title>Baekduia soli gen. nov., sp. nov., a novel bacterium isolated from the soil of Baekdu Mountain and proposal of a novel family name, Baekduiaceae fam. nov.</title>
        <authorList>
            <person name="An D.S."/>
            <person name="Siddiqi M.Z."/>
            <person name="Kim K.H."/>
            <person name="Yu H.S."/>
            <person name="Im W.T."/>
        </authorList>
    </citation>
    <scope>NUCLEOTIDE SEQUENCE [LARGE SCALE GENOMIC DNA]</scope>
    <source>
        <strain evidence="4 5">BR7-21</strain>
    </source>
</reference>
<dbReference type="Proteomes" id="UP000321805">
    <property type="component" value="Chromosome"/>
</dbReference>